<evidence type="ECO:0000256" key="1">
    <source>
        <dbReference type="SAM" id="MobiDB-lite"/>
    </source>
</evidence>
<name>A0A2P6TCI2_CHLSO</name>
<evidence type="ECO:0000313" key="3">
    <source>
        <dbReference type="Proteomes" id="UP000239899"/>
    </source>
</evidence>
<gene>
    <name evidence="2" type="ORF">C2E21_9060</name>
</gene>
<dbReference type="Proteomes" id="UP000239899">
    <property type="component" value="Unassembled WGS sequence"/>
</dbReference>
<dbReference type="STRING" id="3076.A0A2P6TCI2"/>
<protein>
    <submittedName>
        <fullName evidence="2">Uncharacterized protein</fullName>
    </submittedName>
</protein>
<feature type="compositionally biased region" description="Low complexity" evidence="1">
    <location>
        <begin position="268"/>
        <end position="278"/>
    </location>
</feature>
<dbReference type="AlphaFoldDB" id="A0A2P6TCI2"/>
<keyword evidence="3" id="KW-1185">Reference proteome</keyword>
<accession>A0A2P6TCI2</accession>
<feature type="compositionally biased region" description="Low complexity" evidence="1">
    <location>
        <begin position="231"/>
        <end position="250"/>
    </location>
</feature>
<sequence>MAAQSWAEWLSGLVSGLWPRLPLEPGSREAILEQKRLGALLDKELRKPVGQRDEELVHELRLETRKLALKNAQALRNTYKYGAIGWDLDTRQCCAAAQWAKQRIAASHRALAAFYEQVVQQREEDLAAAEARRMEVVAVQPTVRLELPEALQQAPPRLDMCSECAQNVQQMELAEERCRLLADAWRDGFRRRAEAAAASSGAQAGAAAAAAIAAPPAPPPAAFPPAGEVHQGQQLPSQQQQQQQQPLPQQHDCGGGGGAEGSPMTPKQQQQQQQPQQQHSSSDEEQR</sequence>
<proteinExistence type="predicted"/>
<comment type="caution">
    <text evidence="2">The sequence shown here is derived from an EMBL/GenBank/DDBJ whole genome shotgun (WGS) entry which is preliminary data.</text>
</comment>
<dbReference type="EMBL" id="LHPG02000024">
    <property type="protein sequence ID" value="PRW20353.1"/>
    <property type="molecule type" value="Genomic_DNA"/>
</dbReference>
<feature type="region of interest" description="Disordered" evidence="1">
    <location>
        <begin position="210"/>
        <end position="287"/>
    </location>
</feature>
<dbReference type="OrthoDB" id="519005at2759"/>
<organism evidence="2 3">
    <name type="scientific">Chlorella sorokiniana</name>
    <name type="common">Freshwater green alga</name>
    <dbReference type="NCBI Taxonomy" id="3076"/>
    <lineage>
        <taxon>Eukaryota</taxon>
        <taxon>Viridiplantae</taxon>
        <taxon>Chlorophyta</taxon>
        <taxon>core chlorophytes</taxon>
        <taxon>Trebouxiophyceae</taxon>
        <taxon>Chlorellales</taxon>
        <taxon>Chlorellaceae</taxon>
        <taxon>Chlorella clade</taxon>
        <taxon>Chlorella</taxon>
    </lineage>
</organism>
<evidence type="ECO:0000313" key="2">
    <source>
        <dbReference type="EMBL" id="PRW20353.1"/>
    </source>
</evidence>
<reference evidence="2 3" key="1">
    <citation type="journal article" date="2018" name="Plant J.">
        <title>Genome sequences of Chlorella sorokiniana UTEX 1602 and Micractinium conductrix SAG 241.80: implications to maltose excretion by a green alga.</title>
        <authorList>
            <person name="Arriola M.B."/>
            <person name="Velmurugan N."/>
            <person name="Zhang Y."/>
            <person name="Plunkett M.H."/>
            <person name="Hondzo H."/>
            <person name="Barney B.M."/>
        </authorList>
    </citation>
    <scope>NUCLEOTIDE SEQUENCE [LARGE SCALE GENOMIC DNA]</scope>
    <source>
        <strain evidence="3">UTEX 1602</strain>
    </source>
</reference>